<evidence type="ECO:0000313" key="1">
    <source>
        <dbReference type="EMBL" id="KAL2846587.1"/>
    </source>
</evidence>
<name>A0ABR4K3K2_9EURO</name>
<reference evidence="1 2" key="1">
    <citation type="submission" date="2024-07" db="EMBL/GenBank/DDBJ databases">
        <title>Section-level genome sequencing and comparative genomics of Aspergillus sections Usti and Cavernicolus.</title>
        <authorList>
            <consortium name="Lawrence Berkeley National Laboratory"/>
            <person name="Nybo J.L."/>
            <person name="Vesth T.C."/>
            <person name="Theobald S."/>
            <person name="Frisvad J.C."/>
            <person name="Larsen T.O."/>
            <person name="Kjaerboelling I."/>
            <person name="Rothschild-Mancinelli K."/>
            <person name="Lyhne E.K."/>
            <person name="Kogle M.E."/>
            <person name="Barry K."/>
            <person name="Clum A."/>
            <person name="Na H."/>
            <person name="Ledsgaard L."/>
            <person name="Lin J."/>
            <person name="Lipzen A."/>
            <person name="Kuo A."/>
            <person name="Riley R."/>
            <person name="Mondo S."/>
            <person name="LaButti K."/>
            <person name="Haridas S."/>
            <person name="Pangalinan J."/>
            <person name="Salamov A.A."/>
            <person name="Simmons B.A."/>
            <person name="Magnuson J.K."/>
            <person name="Chen J."/>
            <person name="Drula E."/>
            <person name="Henrissat B."/>
            <person name="Wiebenga A."/>
            <person name="Lubbers R.J."/>
            <person name="Gomes A.C."/>
            <person name="Macurrencykelacurrency M.R."/>
            <person name="Stajich J."/>
            <person name="Grigoriev I.V."/>
            <person name="Mortensen U.H."/>
            <person name="De vries R.P."/>
            <person name="Baker S.E."/>
            <person name="Andersen M.R."/>
        </authorList>
    </citation>
    <scope>NUCLEOTIDE SEQUENCE [LARGE SCALE GENOMIC DNA]</scope>
    <source>
        <strain evidence="1 2">CBS 756.74</strain>
    </source>
</reference>
<keyword evidence="2" id="KW-1185">Reference proteome</keyword>
<dbReference type="SUPFAM" id="SSF53167">
    <property type="entry name" value="Purine and uridine phosphorylases"/>
    <property type="match status" value="1"/>
</dbReference>
<dbReference type="GeneID" id="98155920"/>
<proteinExistence type="predicted"/>
<dbReference type="EMBL" id="JBFXLR010000032">
    <property type="protein sequence ID" value="KAL2846587.1"/>
    <property type="molecule type" value="Genomic_DNA"/>
</dbReference>
<accession>A0ABR4K3K2</accession>
<dbReference type="Proteomes" id="UP001610444">
    <property type="component" value="Unassembled WGS sequence"/>
</dbReference>
<gene>
    <name evidence="1" type="ORF">BJX68DRAFT_240894</name>
</gene>
<dbReference type="PANTHER" id="PTHR46082">
    <property type="entry name" value="ATP/GTP-BINDING PROTEIN-RELATED"/>
    <property type="match status" value="1"/>
</dbReference>
<dbReference type="Gene3D" id="3.40.50.1580">
    <property type="entry name" value="Nucleoside phosphorylase domain"/>
    <property type="match status" value="1"/>
</dbReference>
<organism evidence="1 2">
    <name type="scientific">Aspergillus pseudodeflectus</name>
    <dbReference type="NCBI Taxonomy" id="176178"/>
    <lineage>
        <taxon>Eukaryota</taxon>
        <taxon>Fungi</taxon>
        <taxon>Dikarya</taxon>
        <taxon>Ascomycota</taxon>
        <taxon>Pezizomycotina</taxon>
        <taxon>Eurotiomycetes</taxon>
        <taxon>Eurotiomycetidae</taxon>
        <taxon>Eurotiales</taxon>
        <taxon>Aspergillaceae</taxon>
        <taxon>Aspergillus</taxon>
        <taxon>Aspergillus subgen. Nidulantes</taxon>
    </lineage>
</organism>
<evidence type="ECO:0000313" key="2">
    <source>
        <dbReference type="Proteomes" id="UP001610444"/>
    </source>
</evidence>
<protein>
    <submittedName>
        <fullName evidence="1">Nucleoside phosphorylase domain-containing protein</fullName>
    </submittedName>
</protein>
<dbReference type="PANTHER" id="PTHR46082:SF11">
    <property type="entry name" value="AAA+ ATPASE DOMAIN-CONTAINING PROTEIN-RELATED"/>
    <property type="match status" value="1"/>
</dbReference>
<dbReference type="InterPro" id="IPR035994">
    <property type="entry name" value="Nucleoside_phosphorylase_sf"/>
</dbReference>
<sequence length="315" mass="35207">MPAQPLHTCSEPLTRYALGWWALVVALRMPQDRTTRETPQRISFLGMSLLANPKEIMVSFPFGSRLRCDIGGVLQYDKGKRGPGGFKIESHINSPPDLLISAIDKLSQDYRFKRGKMAEYIEEAQSKLEAMGMSHFSFPGRHHDILFRAEYNHPNENEDHCQSCDSAQIIRTLASRNDPVVHHGLIASGNTDCRDAHMRATMRRDHEAICFETEEATLMNNFPCLAIRGISDYADSHKNDLWQPYAALTAAAYAKDLLGLMEPQEIVGAGMILNEGMSNPRLLGGGPREDRMLEYQLSDGSNVLGGYANVAREVQ</sequence>
<comment type="caution">
    <text evidence="1">The sequence shown here is derived from an EMBL/GenBank/DDBJ whole genome shotgun (WGS) entry which is preliminary data.</text>
</comment>
<dbReference type="RefSeq" id="XP_070897281.1">
    <property type="nucleotide sequence ID" value="XM_071040756.1"/>
</dbReference>
<dbReference type="InterPro" id="IPR053137">
    <property type="entry name" value="NLR-like"/>
</dbReference>